<dbReference type="EMBL" id="STGU01000001">
    <property type="protein sequence ID" value="THV39021.1"/>
    <property type="molecule type" value="Genomic_DNA"/>
</dbReference>
<dbReference type="GO" id="GO:0051287">
    <property type="term" value="F:NAD binding"/>
    <property type="evidence" value="ECO:0007669"/>
    <property type="project" value="InterPro"/>
</dbReference>
<sequence length="318" mass="34248">MIRIVFLDRDTLSPETVVRAPSVPHEMVVHARTAPHEVAERIRDADVVITNKAPVRAEALAGAAKLKLIAVSATGTDIVDLAEAKAHDIAVCNIRNYAKHTVPEHTFALMLALRRSILPYRRSVIEGRWQQAAQFCYFDYPIADLGGSTLGIIGHGTLGQSVGKIAEAFGMTVLAAGRRGATELKSGQTAFDEVLKRSDVITLHCPLTPETRGVIGAREFALMERKPLLINTGRGGLVDELALEKALDAGQISGAGFDVTDGEPPTPDSPMMRIASRENVILTSHVAWASREAIQALADQLIENIELFLAGTPRNLVG</sequence>
<keyword evidence="2 4" id="KW-0560">Oxidoreductase</keyword>
<dbReference type="PROSITE" id="PS00670">
    <property type="entry name" value="D_2_HYDROXYACID_DH_2"/>
    <property type="match status" value="1"/>
</dbReference>
<evidence type="ECO:0000256" key="3">
    <source>
        <dbReference type="ARBA" id="ARBA00023027"/>
    </source>
</evidence>
<accession>A0A4S8Q6T3</accession>
<feature type="domain" description="D-isomer specific 2-hydroxyacid dehydrogenase catalytic" evidence="5">
    <location>
        <begin position="25"/>
        <end position="317"/>
    </location>
</feature>
<protein>
    <submittedName>
        <fullName evidence="7">D-2-hydroxyacid dehydrogenase</fullName>
    </submittedName>
</protein>
<dbReference type="PANTHER" id="PTHR43761">
    <property type="entry name" value="D-ISOMER SPECIFIC 2-HYDROXYACID DEHYDROGENASE FAMILY PROTEIN (AFU_ORTHOLOGUE AFUA_1G13630)"/>
    <property type="match status" value="1"/>
</dbReference>
<dbReference type="GO" id="GO:0016616">
    <property type="term" value="F:oxidoreductase activity, acting on the CH-OH group of donors, NAD or NADP as acceptor"/>
    <property type="evidence" value="ECO:0007669"/>
    <property type="project" value="InterPro"/>
</dbReference>
<reference evidence="7 8" key="1">
    <citation type="submission" date="2019-04" db="EMBL/GenBank/DDBJ databases">
        <title>genome sequence of strain W3.</title>
        <authorList>
            <person name="Gao J."/>
            <person name="Sun J."/>
        </authorList>
    </citation>
    <scope>NUCLEOTIDE SEQUENCE [LARGE SCALE GENOMIC DNA]</scope>
    <source>
        <strain evidence="7 8">W3</strain>
    </source>
</reference>
<dbReference type="Proteomes" id="UP000307378">
    <property type="component" value="Unassembled WGS sequence"/>
</dbReference>
<comment type="caution">
    <text evidence="7">The sequence shown here is derived from an EMBL/GenBank/DDBJ whole genome shotgun (WGS) entry which is preliminary data.</text>
</comment>
<name>A0A4S8Q6T3_9HYPH</name>
<dbReference type="SUPFAM" id="SSF51735">
    <property type="entry name" value="NAD(P)-binding Rossmann-fold domains"/>
    <property type="match status" value="1"/>
</dbReference>
<evidence type="ECO:0000313" key="7">
    <source>
        <dbReference type="EMBL" id="THV39021.1"/>
    </source>
</evidence>
<dbReference type="PANTHER" id="PTHR43761:SF1">
    <property type="entry name" value="D-ISOMER SPECIFIC 2-HYDROXYACID DEHYDROGENASE CATALYTIC DOMAIN-CONTAINING PROTEIN-RELATED"/>
    <property type="match status" value="1"/>
</dbReference>
<dbReference type="InterPro" id="IPR036291">
    <property type="entry name" value="NAD(P)-bd_dom_sf"/>
</dbReference>
<evidence type="ECO:0000313" key="8">
    <source>
        <dbReference type="Proteomes" id="UP000307378"/>
    </source>
</evidence>
<proteinExistence type="inferred from homology"/>
<evidence type="ECO:0000256" key="1">
    <source>
        <dbReference type="ARBA" id="ARBA00005854"/>
    </source>
</evidence>
<evidence type="ECO:0000259" key="5">
    <source>
        <dbReference type="Pfam" id="PF00389"/>
    </source>
</evidence>
<dbReference type="Pfam" id="PF02826">
    <property type="entry name" value="2-Hacid_dh_C"/>
    <property type="match status" value="1"/>
</dbReference>
<dbReference type="InterPro" id="IPR029753">
    <property type="entry name" value="D-isomer_DH_CS"/>
</dbReference>
<dbReference type="SUPFAM" id="SSF52283">
    <property type="entry name" value="Formate/glycerate dehydrogenase catalytic domain-like"/>
    <property type="match status" value="1"/>
</dbReference>
<keyword evidence="3" id="KW-0520">NAD</keyword>
<dbReference type="InterPro" id="IPR050418">
    <property type="entry name" value="D-iso_2-hydroxyacid_DH_PdxB"/>
</dbReference>
<dbReference type="CDD" id="cd12162">
    <property type="entry name" value="2-Hacid_dh_4"/>
    <property type="match status" value="1"/>
</dbReference>
<evidence type="ECO:0000256" key="2">
    <source>
        <dbReference type="ARBA" id="ARBA00023002"/>
    </source>
</evidence>
<dbReference type="InterPro" id="IPR006140">
    <property type="entry name" value="D-isomer_DH_NAD-bd"/>
</dbReference>
<evidence type="ECO:0000256" key="4">
    <source>
        <dbReference type="RuleBase" id="RU003719"/>
    </source>
</evidence>
<feature type="domain" description="D-isomer specific 2-hydroxyacid dehydrogenase NAD-binding" evidence="6">
    <location>
        <begin position="107"/>
        <end position="287"/>
    </location>
</feature>
<dbReference type="AlphaFoldDB" id="A0A4S8Q6T3"/>
<dbReference type="InterPro" id="IPR006139">
    <property type="entry name" value="D-isomer_2_OHA_DH_cat_dom"/>
</dbReference>
<evidence type="ECO:0000259" key="6">
    <source>
        <dbReference type="Pfam" id="PF02826"/>
    </source>
</evidence>
<dbReference type="Pfam" id="PF00389">
    <property type="entry name" value="2-Hacid_dh"/>
    <property type="match status" value="1"/>
</dbReference>
<organism evidence="7 8">
    <name type="scientific">Rhizobium rosettiformans W3</name>
    <dbReference type="NCBI Taxonomy" id="538378"/>
    <lineage>
        <taxon>Bacteria</taxon>
        <taxon>Pseudomonadati</taxon>
        <taxon>Pseudomonadota</taxon>
        <taxon>Alphaproteobacteria</taxon>
        <taxon>Hyphomicrobiales</taxon>
        <taxon>Rhizobiaceae</taxon>
        <taxon>Rhizobium/Agrobacterium group</taxon>
        <taxon>Rhizobium</taxon>
    </lineage>
</organism>
<dbReference type="Gene3D" id="3.40.50.720">
    <property type="entry name" value="NAD(P)-binding Rossmann-like Domain"/>
    <property type="match status" value="2"/>
</dbReference>
<comment type="similarity">
    <text evidence="1 4">Belongs to the D-isomer specific 2-hydroxyacid dehydrogenase family.</text>
</comment>
<dbReference type="RefSeq" id="WP_136538001.1">
    <property type="nucleotide sequence ID" value="NZ_STGU01000001.1"/>
</dbReference>
<gene>
    <name evidence="7" type="ORF">FAA86_01230</name>
</gene>